<feature type="transmembrane region" description="Helical" evidence="8">
    <location>
        <begin position="278"/>
        <end position="300"/>
    </location>
</feature>
<gene>
    <name evidence="11" type="ORF">RU07_12405</name>
</gene>
<dbReference type="GO" id="GO:0016747">
    <property type="term" value="F:acyltransferase activity, transferring groups other than amino-acyl groups"/>
    <property type="evidence" value="ECO:0007669"/>
    <property type="project" value="InterPro"/>
</dbReference>
<dbReference type="InterPro" id="IPR036514">
    <property type="entry name" value="SGNH_hydro_sf"/>
</dbReference>
<dbReference type="Gene3D" id="3.40.50.1110">
    <property type="entry name" value="SGNH hydrolase"/>
    <property type="match status" value="1"/>
</dbReference>
<feature type="transmembrane region" description="Helical" evidence="8">
    <location>
        <begin position="342"/>
        <end position="363"/>
    </location>
</feature>
<dbReference type="GO" id="GO:0009103">
    <property type="term" value="P:lipopolysaccharide biosynthetic process"/>
    <property type="evidence" value="ECO:0007669"/>
    <property type="project" value="TreeGrafter"/>
</dbReference>
<dbReference type="InterPro" id="IPR050879">
    <property type="entry name" value="Acyltransferase_3"/>
</dbReference>
<dbReference type="OrthoDB" id="9796461at2"/>
<evidence type="ECO:0000259" key="10">
    <source>
        <dbReference type="Pfam" id="PF19040"/>
    </source>
</evidence>
<feature type="transmembrane region" description="Helical" evidence="8">
    <location>
        <begin position="312"/>
        <end position="330"/>
    </location>
</feature>
<accession>A0A0D0J8L5</accession>
<evidence type="ECO:0000256" key="4">
    <source>
        <dbReference type="ARBA" id="ARBA00022692"/>
    </source>
</evidence>
<evidence type="ECO:0000256" key="2">
    <source>
        <dbReference type="ARBA" id="ARBA00022475"/>
    </source>
</evidence>
<evidence type="ECO:0000256" key="5">
    <source>
        <dbReference type="ARBA" id="ARBA00022989"/>
    </source>
</evidence>
<evidence type="ECO:0000256" key="6">
    <source>
        <dbReference type="ARBA" id="ARBA00023136"/>
    </source>
</evidence>
<dbReference type="Pfam" id="PF01757">
    <property type="entry name" value="Acyl_transf_3"/>
    <property type="match status" value="1"/>
</dbReference>
<dbReference type="GO" id="GO:0005886">
    <property type="term" value="C:plasma membrane"/>
    <property type="evidence" value="ECO:0007669"/>
    <property type="project" value="UniProtKB-SubCell"/>
</dbReference>
<reference evidence="11 12" key="1">
    <citation type="submission" date="2014-12" db="EMBL/GenBank/DDBJ databases">
        <title>16Stimator: statistical estimation of ribosomal gene copy numbers from draft genome assemblies.</title>
        <authorList>
            <person name="Perisin M.A."/>
            <person name="Vetter M."/>
            <person name="Gilbert J.A."/>
            <person name="Bergelson J."/>
        </authorList>
    </citation>
    <scope>NUCLEOTIDE SEQUENCE [LARGE SCALE GENOMIC DNA]</scope>
    <source>
        <strain evidence="11 12">MEJ076</strain>
    </source>
</reference>
<feature type="domain" description="Acyltransferase 3" evidence="9">
    <location>
        <begin position="5"/>
        <end position="326"/>
    </location>
</feature>
<sequence length="644" mass="71363">MRYRAEVDGLRALAVIPVVLFHAGIVGFTGGFVGVDVFFVISGYLITAKIYSDLQSGRFSFLDFYERRTRRILPLLLCVICVCIPAAFFLFAPSDFSRFANSITHALKLTSEIFFRKAGGYFDVVDYPRPLLHTWSLSIEEKYYIAFPIAFALIFTKWRKALIPSLSIATCVLFCVSAFLAIAKPDGSYYMFWARIWEILLGANVAVYGSRLSENIPERLKPVMTWAAIFALACCVYGYNSQTPYPGFYSAIPSISAALLIVALSPQSALGKIMASRAAVFIGLLSYSIYMWHLPAIVIAEEIEWFGTASQKALVITSVFAISYLSWRFIETPFRSKSSVSTKTFLVSSVVLLAVVLAASSYLKSFEDSRIASVTPKDTNGLQLVDECFLVETSDFAPKCHFTGQKLKPRVLLIGDSHASAIYPELSAWASSNNVDLKSMTAAYCLPLVLEFPQNRSETATKRCGSINRTVMDEIEANQPDLIVLAAYMYQWSAVAGTSSVDARWSYPSYFQDFKAALSQLAKSNTVIVFGQVPVWTKPLPDLVAQELGVFDRNVADIPQYSARGARPNLAQFDRDYRKAVEGSGATYLSVMDRVCTPEGCPRFEHNTQGIAELTTFDYGHLSEIGARSFISKTLLPSLAKLTN</sequence>
<dbReference type="PANTHER" id="PTHR23028">
    <property type="entry name" value="ACETYLTRANSFERASE"/>
    <property type="match status" value="1"/>
</dbReference>
<evidence type="ECO:0008006" key="13">
    <source>
        <dbReference type="Google" id="ProtNLM"/>
    </source>
</evidence>
<evidence type="ECO:0000313" key="12">
    <source>
        <dbReference type="Proteomes" id="UP000035017"/>
    </source>
</evidence>
<comment type="subcellular location">
    <subcellularLocation>
        <location evidence="1">Cell membrane</location>
        <topology evidence="1">Multi-pass membrane protein</topology>
    </subcellularLocation>
</comment>
<evidence type="ECO:0000256" key="1">
    <source>
        <dbReference type="ARBA" id="ARBA00004651"/>
    </source>
</evidence>
<evidence type="ECO:0000256" key="7">
    <source>
        <dbReference type="ARBA" id="ARBA00023315"/>
    </source>
</evidence>
<feature type="transmembrane region" description="Helical" evidence="8">
    <location>
        <begin position="245"/>
        <end position="266"/>
    </location>
</feature>
<dbReference type="InterPro" id="IPR043968">
    <property type="entry name" value="SGNH"/>
</dbReference>
<dbReference type="Pfam" id="PF19040">
    <property type="entry name" value="SGNH"/>
    <property type="match status" value="1"/>
</dbReference>
<evidence type="ECO:0000256" key="8">
    <source>
        <dbReference type="SAM" id="Phobius"/>
    </source>
</evidence>
<organism evidence="11 12">
    <name type="scientific">Agrobacterium tumefaciens</name>
    <dbReference type="NCBI Taxonomy" id="358"/>
    <lineage>
        <taxon>Bacteria</taxon>
        <taxon>Pseudomonadati</taxon>
        <taxon>Pseudomonadota</taxon>
        <taxon>Alphaproteobacteria</taxon>
        <taxon>Hyphomicrobiales</taxon>
        <taxon>Rhizobiaceae</taxon>
        <taxon>Rhizobium/Agrobacterium group</taxon>
        <taxon>Agrobacterium</taxon>
        <taxon>Agrobacterium tumefaciens complex</taxon>
    </lineage>
</organism>
<feature type="transmembrane region" description="Helical" evidence="8">
    <location>
        <begin position="72"/>
        <end position="92"/>
    </location>
</feature>
<protein>
    <recommendedName>
        <fullName evidence="13">Acyltransferase</fullName>
    </recommendedName>
</protein>
<evidence type="ECO:0000256" key="3">
    <source>
        <dbReference type="ARBA" id="ARBA00022679"/>
    </source>
</evidence>
<feature type="transmembrane region" description="Helical" evidence="8">
    <location>
        <begin position="220"/>
        <end position="239"/>
    </location>
</feature>
<name>A0A0D0J8L5_AGRTU</name>
<evidence type="ECO:0000259" key="9">
    <source>
        <dbReference type="Pfam" id="PF01757"/>
    </source>
</evidence>
<dbReference type="GO" id="GO:0016788">
    <property type="term" value="F:hydrolase activity, acting on ester bonds"/>
    <property type="evidence" value="ECO:0007669"/>
    <property type="project" value="UniProtKB-ARBA"/>
</dbReference>
<keyword evidence="6 8" id="KW-0472">Membrane</keyword>
<proteinExistence type="predicted"/>
<dbReference type="AlphaFoldDB" id="A0A0D0J8L5"/>
<comment type="caution">
    <text evidence="11">The sequence shown here is derived from an EMBL/GenBank/DDBJ whole genome shotgun (WGS) entry which is preliminary data.</text>
</comment>
<keyword evidence="2" id="KW-1003">Cell membrane</keyword>
<feature type="transmembrane region" description="Helical" evidence="8">
    <location>
        <begin position="12"/>
        <end position="29"/>
    </location>
</feature>
<keyword evidence="3" id="KW-0808">Transferase</keyword>
<keyword evidence="4 8" id="KW-0812">Transmembrane</keyword>
<keyword evidence="5 8" id="KW-1133">Transmembrane helix</keyword>
<dbReference type="EMBL" id="JXQV01000011">
    <property type="protein sequence ID" value="KIQ02240.1"/>
    <property type="molecule type" value="Genomic_DNA"/>
</dbReference>
<evidence type="ECO:0000313" key="11">
    <source>
        <dbReference type="EMBL" id="KIQ02240.1"/>
    </source>
</evidence>
<feature type="transmembrane region" description="Helical" evidence="8">
    <location>
        <begin position="189"/>
        <end position="208"/>
    </location>
</feature>
<dbReference type="InterPro" id="IPR002656">
    <property type="entry name" value="Acyl_transf_3_dom"/>
</dbReference>
<dbReference type="PANTHER" id="PTHR23028:SF53">
    <property type="entry name" value="ACYL_TRANSF_3 DOMAIN-CONTAINING PROTEIN"/>
    <property type="match status" value="1"/>
</dbReference>
<feature type="transmembrane region" description="Helical" evidence="8">
    <location>
        <begin position="165"/>
        <end position="183"/>
    </location>
</feature>
<dbReference type="Proteomes" id="UP000035017">
    <property type="component" value="Unassembled WGS sequence"/>
</dbReference>
<feature type="domain" description="SGNH" evidence="10">
    <location>
        <begin position="396"/>
        <end position="629"/>
    </location>
</feature>
<keyword evidence="7" id="KW-0012">Acyltransferase</keyword>